<dbReference type="AlphaFoldDB" id="A0A9I9EBL2"/>
<accession>A0A9I9EBL2</accession>
<name>A0A9I9EBL2_CUCME</name>
<dbReference type="EnsemblPlants" id="MELO3C031537.2.1">
    <property type="protein sequence ID" value="MELO3C031537.2.1"/>
    <property type="gene ID" value="MELO3C031537.2"/>
</dbReference>
<dbReference type="Gramene" id="MELO3C031537.2.1">
    <property type="protein sequence ID" value="MELO3C031537.2.1"/>
    <property type="gene ID" value="MELO3C031537.2"/>
</dbReference>
<reference evidence="1" key="1">
    <citation type="submission" date="2023-03" db="UniProtKB">
        <authorList>
            <consortium name="EnsemblPlants"/>
        </authorList>
    </citation>
    <scope>IDENTIFICATION</scope>
</reference>
<sequence length="187" mass="22538">MFHRENERRLRLRERAHQEEHNLLIILIVVNNKIKSWKSSPESFPPEVPNFLFHRMQRPCKEFRRERIPMTTWYSGISRIVKVKRNVRVFDYCSTNKKRNVEVQHCFSTINTEMEIEPPSKMPVTMKLSLLWQCKSKCNPVDGEYSSYYNISDLELSWDQRKHSNYSRDILNTRDVFFLSSSENFQS</sequence>
<protein>
    <submittedName>
        <fullName evidence="1">Uncharacterized protein</fullName>
    </submittedName>
</protein>
<evidence type="ECO:0000313" key="1">
    <source>
        <dbReference type="EnsemblPlants" id="MELO3C031537.2.1"/>
    </source>
</evidence>
<proteinExistence type="predicted"/>
<organism evidence="1">
    <name type="scientific">Cucumis melo</name>
    <name type="common">Muskmelon</name>
    <dbReference type="NCBI Taxonomy" id="3656"/>
    <lineage>
        <taxon>Eukaryota</taxon>
        <taxon>Viridiplantae</taxon>
        <taxon>Streptophyta</taxon>
        <taxon>Embryophyta</taxon>
        <taxon>Tracheophyta</taxon>
        <taxon>Spermatophyta</taxon>
        <taxon>Magnoliopsida</taxon>
        <taxon>eudicotyledons</taxon>
        <taxon>Gunneridae</taxon>
        <taxon>Pentapetalae</taxon>
        <taxon>rosids</taxon>
        <taxon>fabids</taxon>
        <taxon>Cucurbitales</taxon>
        <taxon>Cucurbitaceae</taxon>
        <taxon>Benincaseae</taxon>
        <taxon>Cucumis</taxon>
    </lineage>
</organism>